<evidence type="ECO:0000256" key="4">
    <source>
        <dbReference type="ARBA" id="ARBA00022989"/>
    </source>
</evidence>
<gene>
    <name evidence="9" type="ORF">BD626DRAFT_395568</name>
</gene>
<evidence type="ECO:0000256" key="3">
    <source>
        <dbReference type="ARBA" id="ARBA00022692"/>
    </source>
</evidence>
<proteinExistence type="predicted"/>
<evidence type="ECO:0000313" key="9">
    <source>
        <dbReference type="EMBL" id="TRM68050.1"/>
    </source>
</evidence>
<dbReference type="OrthoDB" id="1552at2759"/>
<dbReference type="AlphaFoldDB" id="A0A550CTD3"/>
<evidence type="ECO:0000256" key="2">
    <source>
        <dbReference type="ARBA" id="ARBA00004370"/>
    </source>
</evidence>
<dbReference type="EMBL" id="VDMD01000002">
    <property type="protein sequence ID" value="TRM68050.1"/>
    <property type="molecule type" value="Genomic_DNA"/>
</dbReference>
<keyword evidence="7" id="KW-0472">Membrane</keyword>
<dbReference type="InterPro" id="IPR024461">
    <property type="entry name" value="CCDC90-like"/>
</dbReference>
<comment type="caution">
    <text evidence="9">The sequence shown here is derived from an EMBL/GenBank/DDBJ whole genome shotgun (WGS) entry which is preliminary data.</text>
</comment>
<evidence type="ECO:0000256" key="8">
    <source>
        <dbReference type="SAM" id="MobiDB-lite"/>
    </source>
</evidence>
<protein>
    <submittedName>
        <fullName evidence="9">Uncharacterized protein</fullName>
    </submittedName>
</protein>
<reference evidence="9 10" key="1">
    <citation type="journal article" date="2019" name="New Phytol.">
        <title>Comparative genomics reveals unique wood-decay strategies and fruiting body development in the Schizophyllaceae.</title>
        <authorList>
            <person name="Almasi E."/>
            <person name="Sahu N."/>
            <person name="Krizsan K."/>
            <person name="Balint B."/>
            <person name="Kovacs G.M."/>
            <person name="Kiss B."/>
            <person name="Cseklye J."/>
            <person name="Drula E."/>
            <person name="Henrissat B."/>
            <person name="Nagy I."/>
            <person name="Chovatia M."/>
            <person name="Adam C."/>
            <person name="LaButti K."/>
            <person name="Lipzen A."/>
            <person name="Riley R."/>
            <person name="Grigoriev I.V."/>
            <person name="Nagy L.G."/>
        </authorList>
    </citation>
    <scope>NUCLEOTIDE SEQUENCE [LARGE SCALE GENOMIC DNA]</scope>
    <source>
        <strain evidence="9 10">NL-1724</strain>
    </source>
</reference>
<feature type="region of interest" description="Disordered" evidence="8">
    <location>
        <begin position="183"/>
        <end position="229"/>
    </location>
</feature>
<dbReference type="STRING" id="97359.A0A550CTD3"/>
<dbReference type="GO" id="GO:0016020">
    <property type="term" value="C:membrane"/>
    <property type="evidence" value="ECO:0007669"/>
    <property type="project" value="UniProtKB-SubCell"/>
</dbReference>
<dbReference type="PANTHER" id="PTHR14360">
    <property type="entry name" value="PROTEIN FMP32, MITOCHONDRIAL"/>
    <property type="match status" value="1"/>
</dbReference>
<dbReference type="Pfam" id="PF07798">
    <property type="entry name" value="CCDC90-like"/>
    <property type="match status" value="1"/>
</dbReference>
<keyword evidence="6" id="KW-0496">Mitochondrion</keyword>
<keyword evidence="4" id="KW-1133">Transmembrane helix</keyword>
<evidence type="ECO:0000256" key="5">
    <source>
        <dbReference type="ARBA" id="ARBA00023054"/>
    </source>
</evidence>
<accession>A0A550CTD3</accession>
<feature type="compositionally biased region" description="Pro residues" evidence="8">
    <location>
        <begin position="185"/>
        <end position="194"/>
    </location>
</feature>
<comment type="subcellular location">
    <subcellularLocation>
        <location evidence="2">Membrane</location>
    </subcellularLocation>
    <subcellularLocation>
        <location evidence="1">Mitochondrion</location>
    </subcellularLocation>
</comment>
<evidence type="ECO:0000313" key="10">
    <source>
        <dbReference type="Proteomes" id="UP000320762"/>
    </source>
</evidence>
<keyword evidence="5" id="KW-0175">Coiled coil</keyword>
<evidence type="ECO:0000256" key="1">
    <source>
        <dbReference type="ARBA" id="ARBA00004173"/>
    </source>
</evidence>
<dbReference type="Gene3D" id="1.20.5.340">
    <property type="match status" value="1"/>
</dbReference>
<keyword evidence="10" id="KW-1185">Reference proteome</keyword>
<dbReference type="GO" id="GO:0005739">
    <property type="term" value="C:mitochondrion"/>
    <property type="evidence" value="ECO:0007669"/>
    <property type="project" value="UniProtKB-SubCell"/>
</dbReference>
<keyword evidence="3" id="KW-0812">Transmembrane</keyword>
<sequence length="229" mass="26077">MMPAYTAPPFHTHAFYRELQKTFPHTTARHLMRATRALLVDRIGRVRREAVTHKDLDNQAYLFRAAISELRAEITMSTKNDSAAIRTTTAALRREVDRLDVKMKEDVGTLKHEIQMELDTRKNEARSQIKQQDIAIESLLNKTVVDCSDLRTLVEENKWENMRRTVTTIAVLIITTVLGMELRPKPPPPPPPHAPSMVMPSAGIGLLPRGHMDIGQPRGEGEREQDEWT</sequence>
<organism evidence="9 10">
    <name type="scientific">Schizophyllum amplum</name>
    <dbReference type="NCBI Taxonomy" id="97359"/>
    <lineage>
        <taxon>Eukaryota</taxon>
        <taxon>Fungi</taxon>
        <taxon>Dikarya</taxon>
        <taxon>Basidiomycota</taxon>
        <taxon>Agaricomycotina</taxon>
        <taxon>Agaricomycetes</taxon>
        <taxon>Agaricomycetidae</taxon>
        <taxon>Agaricales</taxon>
        <taxon>Schizophyllaceae</taxon>
        <taxon>Schizophyllum</taxon>
    </lineage>
</organism>
<evidence type="ECO:0000256" key="7">
    <source>
        <dbReference type="ARBA" id="ARBA00023136"/>
    </source>
</evidence>
<dbReference type="Proteomes" id="UP000320762">
    <property type="component" value="Unassembled WGS sequence"/>
</dbReference>
<evidence type="ECO:0000256" key="6">
    <source>
        <dbReference type="ARBA" id="ARBA00023128"/>
    </source>
</evidence>
<name>A0A550CTD3_9AGAR</name>
<dbReference type="PANTHER" id="PTHR14360:SF12">
    <property type="entry name" value="MOZ PROTEIN REPRESENTS A CHROMATIN-ASSOCIATED ACETYLTRANSFERASE"/>
    <property type="match status" value="1"/>
</dbReference>